<gene>
    <name evidence="2" type="ORF">BDFB_008114</name>
</gene>
<feature type="non-terminal residue" evidence="2">
    <location>
        <position position="1"/>
    </location>
</feature>
<dbReference type="STRING" id="1661398.A0A482VG78"/>
<feature type="domain" description="FAST kinase-like protein subdomain 2" evidence="1">
    <location>
        <begin position="594"/>
        <end position="674"/>
    </location>
</feature>
<keyword evidence="3" id="KW-1185">Reference proteome</keyword>
<accession>A0A482VG78</accession>
<dbReference type="InterPro" id="IPR013579">
    <property type="entry name" value="FAST_2"/>
</dbReference>
<protein>
    <recommendedName>
        <fullName evidence="1">FAST kinase-like protein subdomain 2 domain-containing protein</fullName>
    </recommendedName>
</protein>
<sequence>TRDEDDSDNENDSQYNYASVEIDQSNARDILFKNSKDRLLNRIYNCVSVQELFNVLNNNISEYNCEHITLTVLVLYDLKKIYDDINHMKQSINISRDFLEQLEKNKSFQKLLKLIKKQIVYFDMDTLSYTLLYLNKLGIGIESPLLQLLSQTLEKKLRKKFSISSASKFLEAAFSEVNLRSYFMSQHLIPLVFNEIESCTSVNKLNDLTISLNKLHNVVTEEYLDKYKKKVEKFIENEIITSEDYKVILQIISFLNYPKWRDKNSLLIAKCILLIKNNLSALNANEIIFLYEIFFKIQEPGEILNELQRCSSKHFHQLDDAITTQKIILLSTIIYFSSPHLRTEFQRILKKYVENCNDLSNLLHLRKLLSHVKISDNQLCELYWDKVLKCLRSDTKNIDLLKLSHSYMNFSIDINNYRHQEFEKEIMKLLEDLIMETNYRFFPQKLANILSFVFIYGNNDTLLEHLVDNLETNWEQLRYIDCLKLALSLRIFSEMDKKYIKLPYAQRIDKVLDKIISKEAEGDGDLWKNNALVKSCIFKNSITTEWTTKLLINYKNFEHLSSKNIENISYCFHMTNTLIPEVVDNDKYPQRVRNNLMQLNRAVCLDYPECNVPWFHQKYIDERVKSIKNKRSSMFAGKIREYLIRTVQNDGTVLENVITPYGYEIDFVIKINSHDGMAVANSECSKK</sequence>
<dbReference type="Proteomes" id="UP000292052">
    <property type="component" value="Unassembled WGS sequence"/>
</dbReference>
<comment type="caution">
    <text evidence="2">The sequence shown here is derived from an EMBL/GenBank/DDBJ whole genome shotgun (WGS) entry which is preliminary data.</text>
</comment>
<dbReference type="Pfam" id="PF08368">
    <property type="entry name" value="FAST_2"/>
    <property type="match status" value="1"/>
</dbReference>
<name>A0A482VG78_ASBVE</name>
<evidence type="ECO:0000313" key="3">
    <source>
        <dbReference type="Proteomes" id="UP000292052"/>
    </source>
</evidence>
<feature type="non-terminal residue" evidence="2">
    <location>
        <position position="687"/>
    </location>
</feature>
<organism evidence="2 3">
    <name type="scientific">Asbolus verrucosus</name>
    <name type="common">Desert ironclad beetle</name>
    <dbReference type="NCBI Taxonomy" id="1661398"/>
    <lineage>
        <taxon>Eukaryota</taxon>
        <taxon>Metazoa</taxon>
        <taxon>Ecdysozoa</taxon>
        <taxon>Arthropoda</taxon>
        <taxon>Hexapoda</taxon>
        <taxon>Insecta</taxon>
        <taxon>Pterygota</taxon>
        <taxon>Neoptera</taxon>
        <taxon>Endopterygota</taxon>
        <taxon>Coleoptera</taxon>
        <taxon>Polyphaga</taxon>
        <taxon>Cucujiformia</taxon>
        <taxon>Tenebrionidae</taxon>
        <taxon>Pimeliinae</taxon>
        <taxon>Asbolus</taxon>
    </lineage>
</organism>
<dbReference type="AlphaFoldDB" id="A0A482VG78"/>
<proteinExistence type="predicted"/>
<dbReference type="EMBL" id="QDEB01102837">
    <property type="protein sequence ID" value="RZC31754.1"/>
    <property type="molecule type" value="Genomic_DNA"/>
</dbReference>
<reference evidence="2 3" key="1">
    <citation type="submission" date="2017-03" db="EMBL/GenBank/DDBJ databases">
        <title>Genome of the blue death feigning beetle - Asbolus verrucosus.</title>
        <authorList>
            <person name="Rider S.D."/>
        </authorList>
    </citation>
    <scope>NUCLEOTIDE SEQUENCE [LARGE SCALE GENOMIC DNA]</scope>
    <source>
        <strain evidence="2">Butters</strain>
        <tissue evidence="2">Head and leg muscle</tissue>
    </source>
</reference>
<evidence type="ECO:0000313" key="2">
    <source>
        <dbReference type="EMBL" id="RZC31754.1"/>
    </source>
</evidence>
<evidence type="ECO:0000259" key="1">
    <source>
        <dbReference type="Pfam" id="PF08368"/>
    </source>
</evidence>
<dbReference type="OrthoDB" id="385235at2759"/>